<keyword evidence="2" id="KW-0934">Plastid</keyword>
<evidence type="ECO:0000256" key="1">
    <source>
        <dbReference type="ARBA" id="ARBA00006242"/>
    </source>
</evidence>
<dbReference type="AlphaFoldDB" id="A0A455RGJ5"/>
<dbReference type="InterPro" id="IPR023591">
    <property type="entry name" value="Ribosomal_uS2_flav_dom_sf"/>
</dbReference>
<dbReference type="Pfam" id="PF00318">
    <property type="entry name" value="Ribosomal_S2"/>
    <property type="match status" value="1"/>
</dbReference>
<dbReference type="Gene3D" id="1.10.287.610">
    <property type="entry name" value="Helix hairpin bin"/>
    <property type="match status" value="1"/>
</dbReference>
<dbReference type="CDD" id="cd01425">
    <property type="entry name" value="RPS2"/>
    <property type="match status" value="1"/>
</dbReference>
<keyword evidence="2" id="KW-0687">Ribonucleoprotein</keyword>
<dbReference type="InterPro" id="IPR005706">
    <property type="entry name" value="Ribosomal_uS2_bac/mit/plastid"/>
</dbReference>
<dbReference type="SUPFAM" id="SSF52313">
    <property type="entry name" value="Ribosomal protein S2"/>
    <property type="match status" value="1"/>
</dbReference>
<dbReference type="PANTHER" id="PTHR12534:SF0">
    <property type="entry name" value="SMALL RIBOSOMAL SUBUNIT PROTEIN US2M"/>
    <property type="match status" value="1"/>
</dbReference>
<protein>
    <submittedName>
        <fullName evidence="2">Ribosomal protein S2</fullName>
    </submittedName>
</protein>
<dbReference type="Gene3D" id="3.40.50.10490">
    <property type="entry name" value="Glucose-6-phosphate isomerase like protein, domain 1"/>
    <property type="match status" value="1"/>
</dbReference>
<geneLocation type="plastid" evidence="2"/>
<dbReference type="HAMAP" id="MF_00291_B">
    <property type="entry name" value="Ribosomal_uS2_B"/>
    <property type="match status" value="1"/>
</dbReference>
<dbReference type="PANTHER" id="PTHR12534">
    <property type="entry name" value="30S RIBOSOMAL PROTEIN S2 PROKARYOTIC AND ORGANELLAR"/>
    <property type="match status" value="1"/>
</dbReference>
<evidence type="ECO:0000313" key="2">
    <source>
        <dbReference type="EMBL" id="BBH43103.1"/>
    </source>
</evidence>
<organism evidence="2">
    <name type="scientific">Spumella sp. NIES-1846</name>
    <dbReference type="NCBI Taxonomy" id="2490549"/>
    <lineage>
        <taxon>Eukaryota</taxon>
        <taxon>Sar</taxon>
        <taxon>Stramenopiles</taxon>
        <taxon>Ochrophyta</taxon>
        <taxon>Chrysophyceae</taxon>
        <taxon>Chromulinales</taxon>
        <taxon>Chromulinaceae</taxon>
        <taxon>Spumella</taxon>
    </lineage>
</organism>
<dbReference type="GO" id="GO:0003735">
    <property type="term" value="F:structural constituent of ribosome"/>
    <property type="evidence" value="ECO:0007669"/>
    <property type="project" value="InterPro"/>
</dbReference>
<reference evidence="2" key="1">
    <citation type="journal article" date="2019" name="Proc. Natl. Acad. Sci. U.S.A.">
        <title>Principles of plastid reductive evolution illuminated by nonphotosynthetic chrysophytes.</title>
        <authorList>
            <person name="Dorrell R.G."/>
            <person name="Azuma T."/>
            <person name="Nomura M."/>
            <person name="Audren de Kerdre G."/>
            <person name="Paoli L."/>
            <person name="Yang S."/>
            <person name="Bowler C."/>
            <person name="Ishii K."/>
            <person name="Miyashita H."/>
            <person name="Gile G.H."/>
            <person name="Kamikawa R."/>
        </authorList>
    </citation>
    <scope>NUCLEOTIDE SEQUENCE</scope>
    <source>
        <strain evidence="2">NIES-1846</strain>
    </source>
</reference>
<comment type="similarity">
    <text evidence="1">Belongs to the universal ribosomal protein uS2 family.</text>
</comment>
<dbReference type="InterPro" id="IPR001865">
    <property type="entry name" value="Ribosomal_uS2"/>
</dbReference>
<sequence length="209" mass="24635">MNIIQSELSILHNSNILPHSFKNINDYSYINIEHTIKFLYAAGQYIQQIGNKDSKILFIGTTKLAEILYKNIFYSLNSYYLNFRWLNGTLTNWFMLQTQLQKYQYLKSKYCKFLHIKSNKKFMKKYKRYHKFYSGIENMTTLPDMVFILASYKNHIPILECKTLNIPTFSFLNSTGNPIKVTCPIPCNITSITILSYILKYLLKQGNII</sequence>
<name>A0A455RGJ5_9STRA</name>
<dbReference type="NCBIfam" id="TIGR01011">
    <property type="entry name" value="rpsB_bact"/>
    <property type="match status" value="1"/>
</dbReference>
<dbReference type="GO" id="GO:0005763">
    <property type="term" value="C:mitochondrial small ribosomal subunit"/>
    <property type="evidence" value="ECO:0007669"/>
    <property type="project" value="TreeGrafter"/>
</dbReference>
<accession>A0A455RGJ5</accession>
<dbReference type="GO" id="GO:0006412">
    <property type="term" value="P:translation"/>
    <property type="evidence" value="ECO:0007669"/>
    <property type="project" value="InterPro"/>
</dbReference>
<keyword evidence="2" id="KW-0689">Ribosomal protein</keyword>
<proteinExistence type="inferred from homology"/>
<dbReference type="PRINTS" id="PR00395">
    <property type="entry name" value="RIBOSOMALS2"/>
</dbReference>
<dbReference type="EMBL" id="AP019363">
    <property type="protein sequence ID" value="BBH43103.1"/>
    <property type="molecule type" value="Genomic_DNA"/>
</dbReference>
<gene>
    <name evidence="2" type="primary">rps2</name>
</gene>